<keyword evidence="3" id="KW-0597">Phosphoprotein</keyword>
<dbReference type="CDD" id="cd00082">
    <property type="entry name" value="HisKA"/>
    <property type="match status" value="1"/>
</dbReference>
<dbReference type="InterPro" id="IPR029016">
    <property type="entry name" value="GAF-like_dom_sf"/>
</dbReference>
<dbReference type="Gene3D" id="3.30.450.40">
    <property type="match status" value="1"/>
</dbReference>
<feature type="transmembrane region" description="Helical" evidence="8">
    <location>
        <begin position="47"/>
        <end position="64"/>
    </location>
</feature>
<sequence>MTQPLFFSIIKAHLLLFMIISQILPLLSAFFVLGLGVLILSKSWRSALNVVFFFLSLAVTIWLYGTYRMFVSLTTDEVVFWDRFIYAGVVFVPALFYHFSVLFTERKDRRQQILFSYLLALFFLIMSRTPYFVNDVFRYEWGVHTKAQFWHHLFLIYFTIFIAFLFTNLFKFYRRTNSAISRTQAKFVIMAFIFLVFIGTLGYLPAYGIAVYPFAYLSGVFFVVILAYTIIRHRFLSIRVIFKRGSVFLAAFLSTAAISYCFNYLLVWQFPHTPYFQIAALVVGLLVYQPLQRYFSSLANKYFFSDIYDYQEVLKESSRNLTSVIELPAVVNHVLESLNNPFQLEKIGLVLFVNNQPSAHYVKSNGYQSSELSFFSDNKFLQQQLLSTNNVLLLDEIKFILNGSLSTETTKQWRKLRSELMDFPIDVCAPLFKEDQLLGIIFLGQKITNDGYSDEDIKLIDTVTNQAAVAINNALLYEQVSNFNKELQGKIAAATLDLEKANKQLKVANENLQQLDQAKSEFLSIASHQLRTPLSGIKGYLSMLDEGDFGKLPKEAAKIINELYLNSDRMSRMINTFLNISRIEAKRFTIVAKECDLLAIVRSSFEELKLEAQKKQLKYHLDVPRGTIKLKLDEDKVKDAVGNYIDNAIKYTPSGSIEVRVFAVKKEVVIEVADSGIGIKQQDINFLFEKFVRSSEVKKISTGGSGLGLYIARKVIEAHSGRVYVKSAGLGKGSIFGFALPLK</sequence>
<dbReference type="PANTHER" id="PTHR43711:SF1">
    <property type="entry name" value="HISTIDINE KINASE 1"/>
    <property type="match status" value="1"/>
</dbReference>
<dbReference type="SMART" id="SM00065">
    <property type="entry name" value="GAF"/>
    <property type="match status" value="1"/>
</dbReference>
<feature type="domain" description="Histidine kinase" evidence="9">
    <location>
        <begin position="525"/>
        <end position="743"/>
    </location>
</feature>
<dbReference type="Pfam" id="PF02518">
    <property type="entry name" value="HATPase_c"/>
    <property type="match status" value="1"/>
</dbReference>
<dbReference type="Proteomes" id="UP000230405">
    <property type="component" value="Unassembled WGS sequence"/>
</dbReference>
<dbReference type="Pfam" id="PF16927">
    <property type="entry name" value="HisKA_7TM"/>
    <property type="match status" value="1"/>
</dbReference>
<evidence type="ECO:0000313" key="11">
    <source>
        <dbReference type="Proteomes" id="UP000230405"/>
    </source>
</evidence>
<dbReference type="Gene3D" id="3.30.565.10">
    <property type="entry name" value="Histidine kinase-like ATPase, C-terminal domain"/>
    <property type="match status" value="1"/>
</dbReference>
<feature type="transmembrane region" description="Helical" evidence="8">
    <location>
        <begin position="84"/>
        <end position="103"/>
    </location>
</feature>
<evidence type="ECO:0000256" key="1">
    <source>
        <dbReference type="ARBA" id="ARBA00000085"/>
    </source>
</evidence>
<feature type="transmembrane region" description="Helical" evidence="8">
    <location>
        <begin position="185"/>
        <end position="204"/>
    </location>
</feature>
<dbReference type="InterPro" id="IPR036097">
    <property type="entry name" value="HisK_dim/P_sf"/>
</dbReference>
<dbReference type="SUPFAM" id="SSF55781">
    <property type="entry name" value="GAF domain-like"/>
    <property type="match status" value="1"/>
</dbReference>
<evidence type="ECO:0000256" key="5">
    <source>
        <dbReference type="ARBA" id="ARBA00022777"/>
    </source>
</evidence>
<dbReference type="SMART" id="SM00388">
    <property type="entry name" value="HisKA"/>
    <property type="match status" value="1"/>
</dbReference>
<dbReference type="InterPro" id="IPR036890">
    <property type="entry name" value="HATPase_C_sf"/>
</dbReference>
<dbReference type="SMART" id="SM00387">
    <property type="entry name" value="HATPase_c"/>
    <property type="match status" value="1"/>
</dbReference>
<evidence type="ECO:0000256" key="4">
    <source>
        <dbReference type="ARBA" id="ARBA00022679"/>
    </source>
</evidence>
<dbReference type="InterPro" id="IPR050736">
    <property type="entry name" value="Sensor_HK_Regulatory"/>
</dbReference>
<protein>
    <recommendedName>
        <fullName evidence="2">histidine kinase</fullName>
        <ecNumber evidence="2">2.7.13.3</ecNumber>
    </recommendedName>
</protein>
<keyword evidence="7" id="KW-0175">Coiled coil</keyword>
<dbReference type="InterPro" id="IPR005467">
    <property type="entry name" value="His_kinase_dom"/>
</dbReference>
<evidence type="ECO:0000256" key="3">
    <source>
        <dbReference type="ARBA" id="ARBA00022553"/>
    </source>
</evidence>
<dbReference type="InterPro" id="IPR003661">
    <property type="entry name" value="HisK_dim/P_dom"/>
</dbReference>
<keyword evidence="5" id="KW-0418">Kinase</keyword>
<dbReference type="InterPro" id="IPR031621">
    <property type="entry name" value="HisKA_7TM"/>
</dbReference>
<dbReference type="SUPFAM" id="SSF55874">
    <property type="entry name" value="ATPase domain of HSP90 chaperone/DNA topoisomerase II/histidine kinase"/>
    <property type="match status" value="1"/>
</dbReference>
<dbReference type="GO" id="GO:0000155">
    <property type="term" value="F:phosphorelay sensor kinase activity"/>
    <property type="evidence" value="ECO:0007669"/>
    <property type="project" value="InterPro"/>
</dbReference>
<feature type="transmembrane region" description="Helical" evidence="8">
    <location>
        <begin position="12"/>
        <end position="40"/>
    </location>
</feature>
<keyword evidence="8" id="KW-0472">Membrane</keyword>
<dbReference type="SUPFAM" id="SSF47384">
    <property type="entry name" value="Homodimeric domain of signal transducing histidine kinase"/>
    <property type="match status" value="1"/>
</dbReference>
<dbReference type="InterPro" id="IPR004358">
    <property type="entry name" value="Sig_transdc_His_kin-like_C"/>
</dbReference>
<dbReference type="PRINTS" id="PR00344">
    <property type="entry name" value="BCTRLSENSOR"/>
</dbReference>
<evidence type="ECO:0000259" key="9">
    <source>
        <dbReference type="PROSITE" id="PS50109"/>
    </source>
</evidence>
<name>A0A2M7VEJ5_9BACT</name>
<gene>
    <name evidence="10" type="ORF">COX77_03140</name>
</gene>
<dbReference type="EC" id="2.7.13.3" evidence="2"/>
<evidence type="ECO:0000256" key="6">
    <source>
        <dbReference type="ARBA" id="ARBA00023012"/>
    </source>
</evidence>
<keyword evidence="8" id="KW-1133">Transmembrane helix</keyword>
<dbReference type="AlphaFoldDB" id="A0A2M7VEJ5"/>
<dbReference type="InterPro" id="IPR003594">
    <property type="entry name" value="HATPase_dom"/>
</dbReference>
<evidence type="ECO:0000256" key="8">
    <source>
        <dbReference type="SAM" id="Phobius"/>
    </source>
</evidence>
<proteinExistence type="predicted"/>
<comment type="catalytic activity">
    <reaction evidence="1">
        <text>ATP + protein L-histidine = ADP + protein N-phospho-L-histidine.</text>
        <dbReference type="EC" id="2.7.13.3"/>
    </reaction>
</comment>
<dbReference type="PROSITE" id="PS50109">
    <property type="entry name" value="HIS_KIN"/>
    <property type="match status" value="1"/>
</dbReference>
<accession>A0A2M7VEJ5</accession>
<dbReference type="Gene3D" id="1.10.287.130">
    <property type="match status" value="1"/>
</dbReference>
<dbReference type="InterPro" id="IPR003018">
    <property type="entry name" value="GAF"/>
</dbReference>
<feature type="transmembrane region" description="Helical" evidence="8">
    <location>
        <begin position="247"/>
        <end position="268"/>
    </location>
</feature>
<dbReference type="EMBL" id="PFPO01000058">
    <property type="protein sequence ID" value="PIZ98880.1"/>
    <property type="molecule type" value="Genomic_DNA"/>
</dbReference>
<evidence type="ECO:0000313" key="10">
    <source>
        <dbReference type="EMBL" id="PIZ98880.1"/>
    </source>
</evidence>
<feature type="transmembrane region" description="Helical" evidence="8">
    <location>
        <begin position="210"/>
        <end position="231"/>
    </location>
</feature>
<evidence type="ECO:0000256" key="7">
    <source>
        <dbReference type="SAM" id="Coils"/>
    </source>
</evidence>
<dbReference type="Pfam" id="PF00512">
    <property type="entry name" value="HisKA"/>
    <property type="match status" value="1"/>
</dbReference>
<feature type="transmembrane region" description="Helical" evidence="8">
    <location>
        <begin position="115"/>
        <end position="133"/>
    </location>
</feature>
<organism evidence="10 11">
    <name type="scientific">Candidatus Komeilibacteria bacterium CG_4_10_14_0_2_um_filter_37_10</name>
    <dbReference type="NCBI Taxonomy" id="1974470"/>
    <lineage>
        <taxon>Bacteria</taxon>
        <taxon>Candidatus Komeiliibacteriota</taxon>
    </lineage>
</organism>
<dbReference type="PANTHER" id="PTHR43711">
    <property type="entry name" value="TWO-COMPONENT HISTIDINE KINASE"/>
    <property type="match status" value="1"/>
</dbReference>
<keyword evidence="8" id="KW-0812">Transmembrane</keyword>
<dbReference type="Pfam" id="PF13185">
    <property type="entry name" value="GAF_2"/>
    <property type="match status" value="1"/>
</dbReference>
<dbReference type="FunFam" id="3.30.565.10:FF:000006">
    <property type="entry name" value="Sensor histidine kinase WalK"/>
    <property type="match status" value="1"/>
</dbReference>
<feature type="transmembrane region" description="Helical" evidence="8">
    <location>
        <begin position="153"/>
        <end position="173"/>
    </location>
</feature>
<keyword evidence="4" id="KW-0808">Transferase</keyword>
<keyword evidence="6" id="KW-0902">Two-component regulatory system</keyword>
<reference evidence="11" key="1">
    <citation type="submission" date="2017-09" db="EMBL/GenBank/DDBJ databases">
        <title>Depth-based differentiation of microbial function through sediment-hosted aquifers and enrichment of novel symbionts in the deep terrestrial subsurface.</title>
        <authorList>
            <person name="Probst A.J."/>
            <person name="Ladd B."/>
            <person name="Jarett J.K."/>
            <person name="Geller-Mcgrath D.E."/>
            <person name="Sieber C.M.K."/>
            <person name="Emerson J.B."/>
            <person name="Anantharaman K."/>
            <person name="Thomas B.C."/>
            <person name="Malmstrom R."/>
            <person name="Stieglmeier M."/>
            <person name="Klingl A."/>
            <person name="Woyke T."/>
            <person name="Ryan C.M."/>
            <person name="Banfield J.F."/>
        </authorList>
    </citation>
    <scope>NUCLEOTIDE SEQUENCE [LARGE SCALE GENOMIC DNA]</scope>
</reference>
<comment type="caution">
    <text evidence="10">The sequence shown here is derived from an EMBL/GenBank/DDBJ whole genome shotgun (WGS) entry which is preliminary data.</text>
</comment>
<feature type="coiled-coil region" evidence="7">
    <location>
        <begin position="484"/>
        <end position="518"/>
    </location>
</feature>
<evidence type="ECO:0000256" key="2">
    <source>
        <dbReference type="ARBA" id="ARBA00012438"/>
    </source>
</evidence>